<dbReference type="Proteomes" id="UP001283341">
    <property type="component" value="Unassembled WGS sequence"/>
</dbReference>
<dbReference type="SUPFAM" id="SSF51905">
    <property type="entry name" value="FAD/NAD(P)-binding domain"/>
    <property type="match status" value="1"/>
</dbReference>
<accession>A0AAE0IV11</accession>
<dbReference type="GO" id="GO:0071949">
    <property type="term" value="F:FAD binding"/>
    <property type="evidence" value="ECO:0007669"/>
    <property type="project" value="InterPro"/>
</dbReference>
<protein>
    <recommendedName>
        <fullName evidence="6">FAD-binding domain-containing protein</fullName>
    </recommendedName>
</protein>
<dbReference type="SUPFAM" id="SSF54373">
    <property type="entry name" value="FAD-linked reductases, C-terminal domain"/>
    <property type="match status" value="1"/>
</dbReference>
<evidence type="ECO:0000256" key="1">
    <source>
        <dbReference type="ARBA" id="ARBA00007992"/>
    </source>
</evidence>
<comment type="caution">
    <text evidence="7">The sequence shown here is derived from an EMBL/GenBank/DDBJ whole genome shotgun (WGS) entry which is preliminary data.</text>
</comment>
<dbReference type="Pfam" id="PF01494">
    <property type="entry name" value="FAD_binding_3"/>
    <property type="match status" value="1"/>
</dbReference>
<keyword evidence="2" id="KW-0285">Flavoprotein</keyword>
<evidence type="ECO:0000313" key="8">
    <source>
        <dbReference type="Proteomes" id="UP001283341"/>
    </source>
</evidence>
<dbReference type="InterPro" id="IPR002938">
    <property type="entry name" value="FAD-bd"/>
</dbReference>
<evidence type="ECO:0000256" key="3">
    <source>
        <dbReference type="ARBA" id="ARBA00022827"/>
    </source>
</evidence>
<feature type="domain" description="FAD-binding" evidence="6">
    <location>
        <begin position="11"/>
        <end position="356"/>
    </location>
</feature>
<dbReference type="Gene3D" id="3.50.50.60">
    <property type="entry name" value="FAD/NAD(P)-binding domain"/>
    <property type="match status" value="1"/>
</dbReference>
<name>A0AAE0IV11_9PEZI</name>
<keyword evidence="8" id="KW-1185">Reference proteome</keyword>
<dbReference type="GO" id="GO:0004497">
    <property type="term" value="F:monooxygenase activity"/>
    <property type="evidence" value="ECO:0007669"/>
    <property type="project" value="UniProtKB-KW"/>
</dbReference>
<comment type="similarity">
    <text evidence="1">Belongs to the paxM FAD-dependent monooxygenase family.</text>
</comment>
<dbReference type="InterPro" id="IPR036188">
    <property type="entry name" value="FAD/NAD-bd_sf"/>
</dbReference>
<dbReference type="PRINTS" id="PR00420">
    <property type="entry name" value="RNGMNOXGNASE"/>
</dbReference>
<keyword evidence="3" id="KW-0274">FAD</keyword>
<evidence type="ECO:0000259" key="6">
    <source>
        <dbReference type="Pfam" id="PF01494"/>
    </source>
</evidence>
<evidence type="ECO:0000256" key="2">
    <source>
        <dbReference type="ARBA" id="ARBA00022630"/>
    </source>
</evidence>
<reference evidence="7" key="2">
    <citation type="submission" date="2023-06" db="EMBL/GenBank/DDBJ databases">
        <authorList>
            <consortium name="Lawrence Berkeley National Laboratory"/>
            <person name="Haridas S."/>
            <person name="Hensen N."/>
            <person name="Bonometti L."/>
            <person name="Westerberg I."/>
            <person name="Brannstrom I.O."/>
            <person name="Guillou S."/>
            <person name="Cros-Aarteil S."/>
            <person name="Calhoun S."/>
            <person name="Kuo A."/>
            <person name="Mondo S."/>
            <person name="Pangilinan J."/>
            <person name="Riley R."/>
            <person name="Labutti K."/>
            <person name="Andreopoulos B."/>
            <person name="Lipzen A."/>
            <person name="Chen C."/>
            <person name="Yanf M."/>
            <person name="Daum C."/>
            <person name="Ng V."/>
            <person name="Clum A."/>
            <person name="Steindorff A."/>
            <person name="Ohm R."/>
            <person name="Martin F."/>
            <person name="Silar P."/>
            <person name="Natvig D."/>
            <person name="Lalanne C."/>
            <person name="Gautier V."/>
            <person name="Ament-Velasquez S.L."/>
            <person name="Kruys A."/>
            <person name="Hutchinson M.I."/>
            <person name="Powell A.J."/>
            <person name="Barry K."/>
            <person name="Miller A.N."/>
            <person name="Grigoriev I.V."/>
            <person name="Debuchy R."/>
            <person name="Gladieux P."/>
            <person name="Thoren M.H."/>
            <person name="Johannesson H."/>
        </authorList>
    </citation>
    <scope>NUCLEOTIDE SEQUENCE</scope>
    <source>
        <strain evidence="7">CBS 118394</strain>
    </source>
</reference>
<dbReference type="EMBL" id="JAUEDM010000001">
    <property type="protein sequence ID" value="KAK3331465.1"/>
    <property type="molecule type" value="Genomic_DNA"/>
</dbReference>
<keyword evidence="5" id="KW-0503">Monooxygenase</keyword>
<evidence type="ECO:0000256" key="5">
    <source>
        <dbReference type="ARBA" id="ARBA00023033"/>
    </source>
</evidence>
<dbReference type="PANTHER" id="PTHR13789:SF215">
    <property type="entry name" value="FAD-BINDING DOMAIN-CONTAINING PROTEIN-RELATED"/>
    <property type="match status" value="1"/>
</dbReference>
<dbReference type="PANTHER" id="PTHR13789">
    <property type="entry name" value="MONOOXYGENASE"/>
    <property type="match status" value="1"/>
</dbReference>
<dbReference type="AlphaFoldDB" id="A0AAE0IV11"/>
<keyword evidence="4" id="KW-0560">Oxidoreductase</keyword>
<evidence type="ECO:0000256" key="4">
    <source>
        <dbReference type="ARBA" id="ARBA00023002"/>
    </source>
</evidence>
<gene>
    <name evidence="7" type="ORF">B0H66DRAFT_97844</name>
</gene>
<dbReference type="InterPro" id="IPR050493">
    <property type="entry name" value="FAD-dep_Monooxygenase_BioMet"/>
</dbReference>
<organism evidence="7 8">
    <name type="scientific">Apodospora peruviana</name>
    <dbReference type="NCBI Taxonomy" id="516989"/>
    <lineage>
        <taxon>Eukaryota</taxon>
        <taxon>Fungi</taxon>
        <taxon>Dikarya</taxon>
        <taxon>Ascomycota</taxon>
        <taxon>Pezizomycotina</taxon>
        <taxon>Sordariomycetes</taxon>
        <taxon>Sordariomycetidae</taxon>
        <taxon>Sordariales</taxon>
        <taxon>Lasiosphaeriaceae</taxon>
        <taxon>Apodospora</taxon>
    </lineage>
</organism>
<evidence type="ECO:0000313" key="7">
    <source>
        <dbReference type="EMBL" id="KAK3331465.1"/>
    </source>
</evidence>
<reference evidence="7" key="1">
    <citation type="journal article" date="2023" name="Mol. Phylogenet. Evol.">
        <title>Genome-scale phylogeny and comparative genomics of the fungal order Sordariales.</title>
        <authorList>
            <person name="Hensen N."/>
            <person name="Bonometti L."/>
            <person name="Westerberg I."/>
            <person name="Brannstrom I.O."/>
            <person name="Guillou S."/>
            <person name="Cros-Aarteil S."/>
            <person name="Calhoun S."/>
            <person name="Haridas S."/>
            <person name="Kuo A."/>
            <person name="Mondo S."/>
            <person name="Pangilinan J."/>
            <person name="Riley R."/>
            <person name="LaButti K."/>
            <person name="Andreopoulos B."/>
            <person name="Lipzen A."/>
            <person name="Chen C."/>
            <person name="Yan M."/>
            <person name="Daum C."/>
            <person name="Ng V."/>
            <person name="Clum A."/>
            <person name="Steindorff A."/>
            <person name="Ohm R.A."/>
            <person name="Martin F."/>
            <person name="Silar P."/>
            <person name="Natvig D.O."/>
            <person name="Lalanne C."/>
            <person name="Gautier V."/>
            <person name="Ament-Velasquez S.L."/>
            <person name="Kruys A."/>
            <person name="Hutchinson M.I."/>
            <person name="Powell A.J."/>
            <person name="Barry K."/>
            <person name="Miller A.N."/>
            <person name="Grigoriev I.V."/>
            <person name="Debuchy R."/>
            <person name="Gladieux P."/>
            <person name="Hiltunen Thoren M."/>
            <person name="Johannesson H."/>
        </authorList>
    </citation>
    <scope>NUCLEOTIDE SEQUENCE</scope>
    <source>
        <strain evidence="7">CBS 118394</strain>
    </source>
</reference>
<proteinExistence type="inferred from homology"/>
<sequence>MPASTCTTGSAAVIGGGIAGLSAAVALRRAGWKVQVFEKSQFKNEIGAAISVPPNATRVLDRWGFDMKKARPVPNQTMRLALAHDLSYILDERYPDLVEEVGHESWSFHRVDLHRGLTKLAQDAARSDGQGWPVEMNLRCEVASVDCDRGLLVLKDRDGTRARTVKKDLVVIADGAHSHLISDLTGRPSDLRRTGRSIYRWLVSMKDVLADPDIAQHYPPNQLPGFISFSDPTREILWVSYTCRGGTMLNNAVVHDTQSGEGNDSLWHSPVTKDQVLKMLGEGFHPTIQKLVNMADKEEDGIKVHHLFKRPPLDSFVRGRALVVGDAAHVMMPTHAAGGAIAIESAASLEVLFRGVNGGDEKTVKERLKLFDQLRLPRCNLTMLASNAGPRWLAVPGVEVEVRRFYKGPLPPAGTLPWTKEFRELLFHHDEFMAAEEALAAATTAVETTVQA</sequence>